<dbReference type="Proteomes" id="UP001527099">
    <property type="component" value="Unassembled WGS sequence"/>
</dbReference>
<keyword evidence="2" id="KW-1185">Reference proteome</keyword>
<comment type="caution">
    <text evidence="1">The sequence shown here is derived from an EMBL/GenBank/DDBJ whole genome shotgun (WGS) entry which is preliminary data.</text>
</comment>
<organism evidence="1 2">
    <name type="scientific">Paenibacillus alginolyticus</name>
    <dbReference type="NCBI Taxonomy" id="59839"/>
    <lineage>
        <taxon>Bacteria</taxon>
        <taxon>Bacillati</taxon>
        <taxon>Bacillota</taxon>
        <taxon>Bacilli</taxon>
        <taxon>Bacillales</taxon>
        <taxon>Paenibacillaceae</taxon>
        <taxon>Paenibacillus</taxon>
    </lineage>
</organism>
<accession>A0ABT4GMZ3</accession>
<dbReference type="EMBL" id="JAMDMX010000151">
    <property type="protein sequence ID" value="MCY9697592.1"/>
    <property type="molecule type" value="Genomic_DNA"/>
</dbReference>
<proteinExistence type="predicted"/>
<name>A0ABT4GMZ3_9BACL</name>
<evidence type="ECO:0000313" key="2">
    <source>
        <dbReference type="Proteomes" id="UP001527099"/>
    </source>
</evidence>
<gene>
    <name evidence="1" type="ORF">M5X19_32755</name>
</gene>
<protein>
    <submittedName>
        <fullName evidence="1">Uncharacterized protein</fullName>
    </submittedName>
</protein>
<feature type="non-terminal residue" evidence="1">
    <location>
        <position position="1"/>
    </location>
</feature>
<sequence>FLGIRFSCIRAIREQWFEKAMIEKGWKIKVYYYEDNASHIFILNPEEETLDVCNSIKTSDFQGSKLERYFQSIQLLKALRKQSKHRITKRIKENWREENIESIEQ</sequence>
<reference evidence="1 2" key="1">
    <citation type="submission" date="2022-05" db="EMBL/GenBank/DDBJ databases">
        <title>Genome Sequencing of Bee-Associated Microbes.</title>
        <authorList>
            <person name="Dunlap C."/>
        </authorList>
    </citation>
    <scope>NUCLEOTIDE SEQUENCE [LARGE SCALE GENOMIC DNA]</scope>
    <source>
        <strain evidence="1 2">NRRL B-14421</strain>
    </source>
</reference>
<evidence type="ECO:0000313" key="1">
    <source>
        <dbReference type="EMBL" id="MCY9697592.1"/>
    </source>
</evidence>